<dbReference type="PANTHER" id="PTHR46637:SF1">
    <property type="entry name" value="BLL5188 PROTEIN"/>
    <property type="match status" value="1"/>
</dbReference>
<gene>
    <name evidence="2" type="ORF">FNL39_101679</name>
</gene>
<comment type="caution">
    <text evidence="2">The sequence shown here is derived from an EMBL/GenBank/DDBJ whole genome shotgun (WGS) entry which is preliminary data.</text>
</comment>
<dbReference type="PANTHER" id="PTHR46637">
    <property type="entry name" value="TIS1421-TRANSPOSASE PROTEIN A"/>
    <property type="match status" value="1"/>
</dbReference>
<evidence type="ECO:0000313" key="3">
    <source>
        <dbReference type="Proteomes" id="UP000798951"/>
    </source>
</evidence>
<dbReference type="Pfam" id="PF13340">
    <property type="entry name" value="DUF4096"/>
    <property type="match status" value="1"/>
</dbReference>
<feature type="domain" description="Insertion element IS402-like" evidence="1">
    <location>
        <begin position="18"/>
        <end position="90"/>
    </location>
</feature>
<reference evidence="2 3" key="1">
    <citation type="submission" date="2019-07" db="EMBL/GenBank/DDBJ databases">
        <title>Genomic Encyclopedia of Type Strains, Phase IV (KMG-IV): sequencing the most valuable type-strain genomes for metagenomic binning, comparative biology and taxonomic classification.</title>
        <authorList>
            <person name="Goeker M."/>
        </authorList>
    </citation>
    <scope>NUCLEOTIDE SEQUENCE [LARGE SCALE GENOMIC DNA]</scope>
    <source>
        <strain evidence="2 3">DSM 44831</strain>
    </source>
</reference>
<dbReference type="EMBL" id="VMSD01000001">
    <property type="protein sequence ID" value="KAF0849242.1"/>
    <property type="molecule type" value="Genomic_DNA"/>
</dbReference>
<evidence type="ECO:0000313" key="2">
    <source>
        <dbReference type="EMBL" id="KAF0849242.1"/>
    </source>
</evidence>
<keyword evidence="3" id="KW-1185">Reference proteome</keyword>
<protein>
    <submittedName>
        <fullName evidence="2">Transposase</fullName>
    </submittedName>
</protein>
<dbReference type="InterPro" id="IPR025161">
    <property type="entry name" value="IS402-like_dom"/>
</dbReference>
<sequence>MRHDSAVTTTIGDPSRVLTDAQWALLELLLPTSAGRAGRDFANNRLVVEGMLFWLRTGIAWRDLPAEFGPWQTVWKRQRRYQADGTWDRLLTALAALADDAGNLTWVSRNL</sequence>
<dbReference type="InterPro" id="IPR052909">
    <property type="entry name" value="Transposase_6_like"/>
</dbReference>
<proteinExistence type="predicted"/>
<organism evidence="2 3">
    <name type="scientific">Nocardia caishijiensis</name>
    <dbReference type="NCBI Taxonomy" id="184756"/>
    <lineage>
        <taxon>Bacteria</taxon>
        <taxon>Bacillati</taxon>
        <taxon>Actinomycetota</taxon>
        <taxon>Actinomycetes</taxon>
        <taxon>Mycobacteriales</taxon>
        <taxon>Nocardiaceae</taxon>
        <taxon>Nocardia</taxon>
    </lineage>
</organism>
<evidence type="ECO:0000259" key="1">
    <source>
        <dbReference type="Pfam" id="PF13340"/>
    </source>
</evidence>
<dbReference type="Proteomes" id="UP000798951">
    <property type="component" value="Unassembled WGS sequence"/>
</dbReference>
<accession>A0ABQ6YTW3</accession>
<name>A0ABQ6YTW3_9NOCA</name>